<reference evidence="12" key="1">
    <citation type="submission" date="2018-05" db="EMBL/GenBank/DDBJ databases">
        <title>Genome Sequencing of selected type strains of the family Eggerthellaceae.</title>
        <authorList>
            <person name="Danylec N."/>
            <person name="Stoll D.A."/>
            <person name="Doetsch A."/>
            <person name="Huch M."/>
        </authorList>
    </citation>
    <scope>NUCLEOTIDE SEQUENCE [LARGE SCALE GENOMIC DNA]</scope>
    <source>
        <strain evidence="12">DSM 27213</strain>
    </source>
</reference>
<dbReference type="InterPro" id="IPR023271">
    <property type="entry name" value="Aquaporin-like"/>
</dbReference>
<feature type="transmembrane region" description="Helical" evidence="9">
    <location>
        <begin position="178"/>
        <end position="201"/>
    </location>
</feature>
<evidence type="ECO:0000256" key="4">
    <source>
        <dbReference type="ARBA" id="ARBA00022475"/>
    </source>
</evidence>
<evidence type="ECO:0000256" key="3">
    <source>
        <dbReference type="ARBA" id="ARBA00022448"/>
    </source>
</evidence>
<evidence type="ECO:0000256" key="7">
    <source>
        <dbReference type="ARBA" id="ARBA00023136"/>
    </source>
</evidence>
<comment type="subcellular location">
    <subcellularLocation>
        <location evidence="1">Cell membrane</location>
        <topology evidence="1">Multi-pass membrane protein</topology>
    </subcellularLocation>
</comment>
<dbReference type="InterPro" id="IPR034294">
    <property type="entry name" value="Aquaporin_transptr"/>
</dbReference>
<feature type="transmembrane region" description="Helical" evidence="9">
    <location>
        <begin position="221"/>
        <end position="246"/>
    </location>
</feature>
<evidence type="ECO:0000256" key="6">
    <source>
        <dbReference type="ARBA" id="ARBA00022989"/>
    </source>
</evidence>
<feature type="transmembrane region" description="Helical" evidence="9">
    <location>
        <begin position="57"/>
        <end position="76"/>
    </location>
</feature>
<dbReference type="PRINTS" id="PR00783">
    <property type="entry name" value="MINTRINSICP"/>
</dbReference>
<dbReference type="AlphaFoldDB" id="A0A423UMJ8"/>
<comment type="caution">
    <text evidence="11">The sequence shown here is derived from an EMBL/GenBank/DDBJ whole genome shotgun (WGS) entry which is preliminary data.</text>
</comment>
<protein>
    <submittedName>
        <fullName evidence="11">Aquaporin</fullName>
    </submittedName>
</protein>
<organism evidence="11 12">
    <name type="scientific">Gordonibacter urolithinfaciens</name>
    <dbReference type="NCBI Taxonomy" id="1335613"/>
    <lineage>
        <taxon>Bacteria</taxon>
        <taxon>Bacillati</taxon>
        <taxon>Actinomycetota</taxon>
        <taxon>Coriobacteriia</taxon>
        <taxon>Eggerthellales</taxon>
        <taxon>Eggerthellaceae</taxon>
        <taxon>Gordonibacter</taxon>
    </lineage>
</organism>
<dbReference type="PROSITE" id="PS00221">
    <property type="entry name" value="MIP"/>
    <property type="match status" value="1"/>
</dbReference>
<keyword evidence="5 8" id="KW-0812">Transmembrane</keyword>
<evidence type="ECO:0000256" key="5">
    <source>
        <dbReference type="ARBA" id="ARBA00022692"/>
    </source>
</evidence>
<dbReference type="InterPro" id="IPR022357">
    <property type="entry name" value="MIP_CS"/>
</dbReference>
<reference evidence="10 13" key="4">
    <citation type="journal article" date="2019" name="Nat. Med.">
        <title>A library of human gut bacterial isolates paired with longitudinal multiomics data enables mechanistic microbiome research.</title>
        <authorList>
            <person name="Poyet M."/>
            <person name="Groussin M."/>
            <person name="Gibbons S.M."/>
            <person name="Avila-Pacheco J."/>
            <person name="Jiang X."/>
            <person name="Kearney S.M."/>
            <person name="Perrotta A.R."/>
            <person name="Berdy B."/>
            <person name="Zhao S."/>
            <person name="Lieberman T.D."/>
            <person name="Swanson P.K."/>
            <person name="Smith M."/>
            <person name="Roesemann S."/>
            <person name="Alexander J.E."/>
            <person name="Rich S.A."/>
            <person name="Livny J."/>
            <person name="Vlamakis H."/>
            <person name="Clish C."/>
            <person name="Bullock K."/>
            <person name="Deik A."/>
            <person name="Scott J."/>
            <person name="Pierce K.A."/>
            <person name="Xavier R.J."/>
            <person name="Alm E.J."/>
        </authorList>
    </citation>
    <scope>NUCLEOTIDE SEQUENCE [LARGE SCALE GENOMIC DNA]</scope>
    <source>
        <strain evidence="10 13">BIOML-A1</strain>
    </source>
</reference>
<feature type="transmembrane region" description="Helical" evidence="9">
    <location>
        <begin position="97"/>
        <end position="119"/>
    </location>
</feature>
<keyword evidence="4" id="KW-1003">Cell membrane</keyword>
<dbReference type="EMBL" id="QIBW01000003">
    <property type="protein sequence ID" value="ROT91231.1"/>
    <property type="molecule type" value="Genomic_DNA"/>
</dbReference>
<dbReference type="GO" id="GO:0015250">
    <property type="term" value="F:water channel activity"/>
    <property type="evidence" value="ECO:0007669"/>
    <property type="project" value="TreeGrafter"/>
</dbReference>
<sequence>MSPRKHSLIESKGSLNMEASSMKKYAAEAFGTFVLTLFGCGSAAVAGATLGTLGIAMAFGLSIVAMAFVIGNVSGCHINPAVSFGLFLDKRLSGKDLVGYWVAQFVGGIVAAAVLALVISMCDLGGVAATGLGCDGYGAASAVGISLVGALIVEVILTCIFVLSVLGSTADERTAPYAGIIIGLTLAFVHIMGIPLTGTSVNPARSFGPALMMAVSGDAGALSQVWVFIAAPLAGAALAALIWMGLKKRK</sequence>
<evidence type="ECO:0000256" key="1">
    <source>
        <dbReference type="ARBA" id="ARBA00004651"/>
    </source>
</evidence>
<reference evidence="11" key="2">
    <citation type="journal article" date="2019" name="Int. J. Syst. Evol. Microbiol.">
        <title>Gordonibacter faecihominis is a later heterotypic synonym of Gordonibacter urolithinfaciens.</title>
        <authorList>
            <person name="Danylec N."/>
            <person name="Stoll D.A."/>
            <person name="Huch M."/>
        </authorList>
    </citation>
    <scope>NUCLEOTIDE SEQUENCE</scope>
    <source>
        <strain evidence="11">DSM 27213</strain>
    </source>
</reference>
<keyword evidence="3 8" id="KW-0813">Transport</keyword>
<keyword evidence="7 9" id="KW-0472">Membrane</keyword>
<dbReference type="PANTHER" id="PTHR19139">
    <property type="entry name" value="AQUAPORIN TRANSPORTER"/>
    <property type="match status" value="1"/>
</dbReference>
<reference evidence="11" key="3">
    <citation type="journal article" date="2019" name="Microbiol. Resour. Announc.">
        <title>Draft Genome Sequences of Type Strains of Gordonibacter faecihominis, Paraeggerthella hongkongensis, Parvibacter caecicola,Slackia equolifaciens, Slackia faecicanis, and Slackia isoflavoniconvertens.</title>
        <authorList>
            <person name="Danylec N."/>
            <person name="Stoll D.A."/>
            <person name="Dotsch A."/>
            <person name="Huch M."/>
        </authorList>
    </citation>
    <scope>NUCLEOTIDE SEQUENCE</scope>
    <source>
        <strain evidence="11">DSM 27213</strain>
    </source>
</reference>
<dbReference type="Pfam" id="PF00230">
    <property type="entry name" value="MIP"/>
    <property type="match status" value="1"/>
</dbReference>
<evidence type="ECO:0000256" key="8">
    <source>
        <dbReference type="RuleBase" id="RU000477"/>
    </source>
</evidence>
<proteinExistence type="inferred from homology"/>
<gene>
    <name evidence="11" type="ORF">DMP12_03785</name>
    <name evidence="10" type="ORF">GKG38_12895</name>
</gene>
<evidence type="ECO:0000313" key="11">
    <source>
        <dbReference type="EMBL" id="ROT91231.1"/>
    </source>
</evidence>
<dbReference type="PANTHER" id="PTHR19139:SF199">
    <property type="entry name" value="MIP17260P"/>
    <property type="match status" value="1"/>
</dbReference>
<feature type="transmembrane region" description="Helical" evidence="9">
    <location>
        <begin position="139"/>
        <end position="166"/>
    </location>
</feature>
<dbReference type="Proteomes" id="UP000462865">
    <property type="component" value="Unassembled WGS sequence"/>
</dbReference>
<evidence type="ECO:0000313" key="12">
    <source>
        <dbReference type="Proteomes" id="UP000285258"/>
    </source>
</evidence>
<dbReference type="GO" id="GO:0005886">
    <property type="term" value="C:plasma membrane"/>
    <property type="evidence" value="ECO:0007669"/>
    <property type="project" value="UniProtKB-SubCell"/>
</dbReference>
<evidence type="ECO:0000313" key="13">
    <source>
        <dbReference type="Proteomes" id="UP000462865"/>
    </source>
</evidence>
<evidence type="ECO:0000313" key="10">
    <source>
        <dbReference type="EMBL" id="MSA95933.1"/>
    </source>
</evidence>
<evidence type="ECO:0000256" key="2">
    <source>
        <dbReference type="ARBA" id="ARBA00006175"/>
    </source>
</evidence>
<keyword evidence="6 9" id="KW-1133">Transmembrane helix</keyword>
<dbReference type="SUPFAM" id="SSF81338">
    <property type="entry name" value="Aquaporin-like"/>
    <property type="match status" value="1"/>
</dbReference>
<name>A0A423UMJ8_9ACTN</name>
<accession>A0A423UMJ8</accession>
<dbReference type="Gene3D" id="1.20.1080.10">
    <property type="entry name" value="Glycerol uptake facilitator protein"/>
    <property type="match status" value="1"/>
</dbReference>
<dbReference type="Proteomes" id="UP000285258">
    <property type="component" value="Unassembled WGS sequence"/>
</dbReference>
<dbReference type="InterPro" id="IPR000425">
    <property type="entry name" value="MIP"/>
</dbReference>
<evidence type="ECO:0000256" key="9">
    <source>
        <dbReference type="SAM" id="Phobius"/>
    </source>
</evidence>
<dbReference type="EMBL" id="WKZA01000084">
    <property type="protein sequence ID" value="MSA95933.1"/>
    <property type="molecule type" value="Genomic_DNA"/>
</dbReference>
<comment type="similarity">
    <text evidence="2 8">Belongs to the MIP/aquaporin (TC 1.A.8) family.</text>
</comment>